<dbReference type="EMBL" id="MN739586">
    <property type="protein sequence ID" value="QHT14543.1"/>
    <property type="molecule type" value="Genomic_DNA"/>
</dbReference>
<protein>
    <submittedName>
        <fullName evidence="2">Uncharacterized protein</fullName>
    </submittedName>
</protein>
<sequence>MSPLGEIIALTILFLFLIIHGRVSGPKIYSFLLNHVIALLLAFSISYLYFNYKN</sequence>
<keyword evidence="1" id="KW-0472">Membrane</keyword>
<evidence type="ECO:0000313" key="2">
    <source>
        <dbReference type="EMBL" id="QHT14543.1"/>
    </source>
</evidence>
<proteinExistence type="predicted"/>
<accession>A0A6C0DDM7</accession>
<feature type="transmembrane region" description="Helical" evidence="1">
    <location>
        <begin position="31"/>
        <end position="50"/>
    </location>
</feature>
<evidence type="ECO:0000256" key="1">
    <source>
        <dbReference type="SAM" id="Phobius"/>
    </source>
</evidence>
<keyword evidence="1" id="KW-1133">Transmembrane helix</keyword>
<reference evidence="2" key="1">
    <citation type="journal article" date="2020" name="Nature">
        <title>Giant virus diversity and host interactions through global metagenomics.</title>
        <authorList>
            <person name="Schulz F."/>
            <person name="Roux S."/>
            <person name="Paez-Espino D."/>
            <person name="Jungbluth S."/>
            <person name="Walsh D.A."/>
            <person name="Denef V.J."/>
            <person name="McMahon K.D."/>
            <person name="Konstantinidis K.T."/>
            <person name="Eloe-Fadrosh E.A."/>
            <person name="Kyrpides N.C."/>
            <person name="Woyke T."/>
        </authorList>
    </citation>
    <scope>NUCLEOTIDE SEQUENCE</scope>
    <source>
        <strain evidence="2">GVMAG-M-3300023174-141</strain>
    </source>
</reference>
<name>A0A6C0DDM7_9ZZZZ</name>
<dbReference type="AlphaFoldDB" id="A0A6C0DDM7"/>
<keyword evidence="1" id="KW-0812">Transmembrane</keyword>
<organism evidence="2">
    <name type="scientific">viral metagenome</name>
    <dbReference type="NCBI Taxonomy" id="1070528"/>
    <lineage>
        <taxon>unclassified sequences</taxon>
        <taxon>metagenomes</taxon>
        <taxon>organismal metagenomes</taxon>
    </lineage>
</organism>